<dbReference type="EMBL" id="FR695870">
    <property type="protein sequence ID" value="CBX28850.1"/>
    <property type="molecule type" value="Genomic_DNA"/>
</dbReference>
<protein>
    <submittedName>
        <fullName evidence="1">Uncharacterized protein</fullName>
    </submittedName>
</protein>
<dbReference type="AlphaFoldDB" id="E1YE91"/>
<gene>
    <name evidence="1" type="ORF">N47_B19960</name>
</gene>
<evidence type="ECO:0000313" key="1">
    <source>
        <dbReference type="EMBL" id="CBX28850.1"/>
    </source>
</evidence>
<reference evidence="1" key="1">
    <citation type="journal article" date="2011" name="Environ. Microbiol.">
        <title>Genomic insights into the metabolic potential of the polycyclic aromatic hydrocarbon degrading sulfate-reducing Deltaproteobacterium N47.</title>
        <authorList>
            <person name="Bergmann F."/>
            <person name="Selesi D."/>
            <person name="Weinmaier T."/>
            <person name="Tischler P."/>
            <person name="Rattei T."/>
            <person name="Meckenstock R.U."/>
        </authorList>
    </citation>
    <scope>NUCLEOTIDE SEQUENCE</scope>
</reference>
<name>E1YE91_9BACT</name>
<sequence length="56" mass="6526">MYDQDVNALIHEPEVHQIELELQNEELRSVQAELNTSLDRCFGLYDLAHAGYFTFV</sequence>
<organism evidence="1">
    <name type="scientific">uncultured Desulfobacterium sp</name>
    <dbReference type="NCBI Taxonomy" id="201089"/>
    <lineage>
        <taxon>Bacteria</taxon>
        <taxon>Pseudomonadati</taxon>
        <taxon>Thermodesulfobacteriota</taxon>
        <taxon>Desulfobacteria</taxon>
        <taxon>Desulfobacterales</taxon>
        <taxon>Desulfobacteriaceae</taxon>
        <taxon>Desulfobacterium</taxon>
        <taxon>environmental samples</taxon>
    </lineage>
</organism>
<proteinExistence type="predicted"/>
<accession>E1YE91</accession>